<sequence length="442" mass="46517">MQDRYRENETVLFGQEHRRREPESSGGRSLRYEDKMVMILTAAGGVAALDAQAVFYLMPFIATDFALGSSQIGMIGSAVLVGWAIGGLLMARASDRLGKRKPFLVAAFACFALLSGLSAAAMGFATLLIARILIGLAEGPVIPIKQAIVMVESTPSRRGFNMGIVQNFGAQLLGTLVGPIILIAVAQNAGWRWAFLVAGIPGLIIALLILRFIREPAIAAQAAPSPPSENGQSQRNGAHAWRHLLGNRNLVLCTLIALAAVAWFFVMLTFLPLYLIRNLQFSSSQMSLVMSLIGVAGVISAVIVPAISDRHGRRTAIMIFSAIGAIAPLGALYAGANPWVIGATLLIGCLMLGTFPLIMATVPQESVQPADAATATGLVIAVAQLGGGAIGPILAGWLADRIGDDTPLMLAAGLALIATGIAPFVRETKPPHRHDCAPTHPE</sequence>
<dbReference type="Proteomes" id="UP000052232">
    <property type="component" value="Unassembled WGS sequence"/>
</dbReference>
<evidence type="ECO:0000256" key="6">
    <source>
        <dbReference type="SAM" id="MobiDB-lite"/>
    </source>
</evidence>
<keyword evidence="2" id="KW-1003">Cell membrane</keyword>
<gene>
    <name evidence="9" type="ORF">V473_08735</name>
</gene>
<dbReference type="InterPro" id="IPR011701">
    <property type="entry name" value="MFS"/>
</dbReference>
<evidence type="ECO:0000256" key="5">
    <source>
        <dbReference type="ARBA" id="ARBA00023136"/>
    </source>
</evidence>
<reference evidence="9 10" key="1">
    <citation type="journal article" date="2015" name="G3 (Bethesda)">
        <title>Insights into Ongoing Evolution of the Hexachlorocyclohexane Catabolic Pathway from Comparative Genomics of Ten Sphingomonadaceae Strains.</title>
        <authorList>
            <person name="Pearce S.L."/>
            <person name="Oakeshott J.G."/>
            <person name="Pandey G."/>
        </authorList>
    </citation>
    <scope>NUCLEOTIDE SEQUENCE [LARGE SCALE GENOMIC DNA]</scope>
    <source>
        <strain evidence="9 10">LL01</strain>
    </source>
</reference>
<organism evidence="9 10">
    <name type="scientific">Sphingobium cupriresistens LL01</name>
    <dbReference type="NCBI Taxonomy" id="1420583"/>
    <lineage>
        <taxon>Bacteria</taxon>
        <taxon>Pseudomonadati</taxon>
        <taxon>Pseudomonadota</taxon>
        <taxon>Alphaproteobacteria</taxon>
        <taxon>Sphingomonadales</taxon>
        <taxon>Sphingomonadaceae</taxon>
        <taxon>Sphingobium</taxon>
    </lineage>
</organism>
<feature type="transmembrane region" description="Helical" evidence="7">
    <location>
        <begin position="407"/>
        <end position="425"/>
    </location>
</feature>
<protein>
    <submittedName>
        <fullName evidence="9">MFS transporter</fullName>
    </submittedName>
</protein>
<feature type="transmembrane region" description="Helical" evidence="7">
    <location>
        <begin position="70"/>
        <end position="91"/>
    </location>
</feature>
<feature type="transmembrane region" description="Helical" evidence="7">
    <location>
        <begin position="103"/>
        <end position="122"/>
    </location>
</feature>
<comment type="caution">
    <text evidence="9">The sequence shown here is derived from an EMBL/GenBank/DDBJ whole genome shotgun (WGS) entry which is preliminary data.</text>
</comment>
<evidence type="ECO:0000256" key="2">
    <source>
        <dbReference type="ARBA" id="ARBA00022475"/>
    </source>
</evidence>
<dbReference type="InterPro" id="IPR036259">
    <property type="entry name" value="MFS_trans_sf"/>
</dbReference>
<dbReference type="InterPro" id="IPR020846">
    <property type="entry name" value="MFS_dom"/>
</dbReference>
<feature type="transmembrane region" description="Helical" evidence="7">
    <location>
        <begin position="372"/>
        <end position="395"/>
    </location>
</feature>
<dbReference type="GO" id="GO:0022857">
    <property type="term" value="F:transmembrane transporter activity"/>
    <property type="evidence" value="ECO:0007669"/>
    <property type="project" value="InterPro"/>
</dbReference>
<dbReference type="PATRIC" id="fig|1420583.3.peg.1755"/>
<evidence type="ECO:0000259" key="8">
    <source>
        <dbReference type="PROSITE" id="PS50850"/>
    </source>
</evidence>
<accession>A0A0J7Y2Q4</accession>
<dbReference type="Gene3D" id="1.20.1250.20">
    <property type="entry name" value="MFS general substrate transporter like domains"/>
    <property type="match status" value="2"/>
</dbReference>
<feature type="transmembrane region" description="Helical" evidence="7">
    <location>
        <begin position="339"/>
        <end position="360"/>
    </location>
</feature>
<keyword evidence="4 7" id="KW-1133">Transmembrane helix</keyword>
<proteinExistence type="predicted"/>
<feature type="transmembrane region" description="Helical" evidence="7">
    <location>
        <begin position="288"/>
        <end position="308"/>
    </location>
</feature>
<feature type="transmembrane region" description="Helical" evidence="7">
    <location>
        <begin position="128"/>
        <end position="148"/>
    </location>
</feature>
<dbReference type="GO" id="GO:0005886">
    <property type="term" value="C:plasma membrane"/>
    <property type="evidence" value="ECO:0007669"/>
    <property type="project" value="UniProtKB-SubCell"/>
</dbReference>
<feature type="transmembrane region" description="Helical" evidence="7">
    <location>
        <begin position="315"/>
        <end position="333"/>
    </location>
</feature>
<evidence type="ECO:0000256" key="3">
    <source>
        <dbReference type="ARBA" id="ARBA00022692"/>
    </source>
</evidence>
<evidence type="ECO:0000256" key="1">
    <source>
        <dbReference type="ARBA" id="ARBA00004651"/>
    </source>
</evidence>
<dbReference type="SUPFAM" id="SSF103473">
    <property type="entry name" value="MFS general substrate transporter"/>
    <property type="match status" value="1"/>
</dbReference>
<keyword evidence="10" id="KW-1185">Reference proteome</keyword>
<dbReference type="EMBL" id="JACT01000001">
    <property type="protein sequence ID" value="KMS58221.1"/>
    <property type="molecule type" value="Genomic_DNA"/>
</dbReference>
<dbReference type="InterPro" id="IPR050189">
    <property type="entry name" value="MFS_Efflux_Transporters"/>
</dbReference>
<evidence type="ECO:0000313" key="9">
    <source>
        <dbReference type="EMBL" id="KMS58221.1"/>
    </source>
</evidence>
<dbReference type="PROSITE" id="PS50850">
    <property type="entry name" value="MFS"/>
    <property type="match status" value="1"/>
</dbReference>
<feature type="compositionally biased region" description="Basic and acidic residues" evidence="6">
    <location>
        <begin position="1"/>
        <end position="23"/>
    </location>
</feature>
<keyword evidence="3 7" id="KW-0812">Transmembrane</keyword>
<dbReference type="PANTHER" id="PTHR43124:SF3">
    <property type="entry name" value="CHLORAMPHENICOL EFFLUX PUMP RV0191"/>
    <property type="match status" value="1"/>
</dbReference>
<dbReference type="CDD" id="cd17324">
    <property type="entry name" value="MFS_NepI_like"/>
    <property type="match status" value="1"/>
</dbReference>
<feature type="domain" description="Major facilitator superfamily (MFS) profile" evidence="8">
    <location>
        <begin position="36"/>
        <end position="430"/>
    </location>
</feature>
<keyword evidence="5 7" id="KW-0472">Membrane</keyword>
<evidence type="ECO:0000256" key="4">
    <source>
        <dbReference type="ARBA" id="ARBA00022989"/>
    </source>
</evidence>
<dbReference type="AlphaFoldDB" id="A0A0J7Y2Q4"/>
<feature type="transmembrane region" description="Helical" evidence="7">
    <location>
        <begin position="37"/>
        <end position="58"/>
    </location>
</feature>
<feature type="transmembrane region" description="Helical" evidence="7">
    <location>
        <begin position="250"/>
        <end position="276"/>
    </location>
</feature>
<feature type="region of interest" description="Disordered" evidence="6">
    <location>
        <begin position="1"/>
        <end position="28"/>
    </location>
</feature>
<dbReference type="Pfam" id="PF07690">
    <property type="entry name" value="MFS_1"/>
    <property type="match status" value="1"/>
</dbReference>
<feature type="transmembrane region" description="Helical" evidence="7">
    <location>
        <begin position="168"/>
        <end position="187"/>
    </location>
</feature>
<evidence type="ECO:0000313" key="10">
    <source>
        <dbReference type="Proteomes" id="UP000052232"/>
    </source>
</evidence>
<dbReference type="PANTHER" id="PTHR43124">
    <property type="entry name" value="PURINE EFFLUX PUMP PBUE"/>
    <property type="match status" value="1"/>
</dbReference>
<feature type="transmembrane region" description="Helical" evidence="7">
    <location>
        <begin position="193"/>
        <end position="213"/>
    </location>
</feature>
<name>A0A0J7Y2Q4_9SPHN</name>
<dbReference type="STRING" id="1420583.V473_08735"/>
<comment type="subcellular location">
    <subcellularLocation>
        <location evidence="1">Cell membrane</location>
        <topology evidence="1">Multi-pass membrane protein</topology>
    </subcellularLocation>
</comment>
<evidence type="ECO:0000256" key="7">
    <source>
        <dbReference type="SAM" id="Phobius"/>
    </source>
</evidence>